<gene>
    <name evidence="1" type="ORF">BU16DRAFT_557474</name>
</gene>
<name>A0A6A6R3R1_9PEZI</name>
<evidence type="ECO:0000313" key="2">
    <source>
        <dbReference type="Proteomes" id="UP000799750"/>
    </source>
</evidence>
<accession>A0A6A6R3R1</accession>
<keyword evidence="2" id="KW-1185">Reference proteome</keyword>
<dbReference type="Proteomes" id="UP000799750">
    <property type="component" value="Unassembled WGS sequence"/>
</dbReference>
<dbReference type="OrthoDB" id="417481at2759"/>
<dbReference type="EMBL" id="MU004184">
    <property type="protein sequence ID" value="KAF2499136.1"/>
    <property type="molecule type" value="Genomic_DNA"/>
</dbReference>
<organism evidence="1 2">
    <name type="scientific">Lophium mytilinum</name>
    <dbReference type="NCBI Taxonomy" id="390894"/>
    <lineage>
        <taxon>Eukaryota</taxon>
        <taxon>Fungi</taxon>
        <taxon>Dikarya</taxon>
        <taxon>Ascomycota</taxon>
        <taxon>Pezizomycotina</taxon>
        <taxon>Dothideomycetes</taxon>
        <taxon>Pleosporomycetidae</taxon>
        <taxon>Mytilinidiales</taxon>
        <taxon>Mytilinidiaceae</taxon>
        <taxon>Lophium</taxon>
    </lineage>
</organism>
<reference evidence="1" key="1">
    <citation type="journal article" date="2020" name="Stud. Mycol.">
        <title>101 Dothideomycetes genomes: a test case for predicting lifestyles and emergence of pathogens.</title>
        <authorList>
            <person name="Haridas S."/>
            <person name="Albert R."/>
            <person name="Binder M."/>
            <person name="Bloem J."/>
            <person name="Labutti K."/>
            <person name="Salamov A."/>
            <person name="Andreopoulos B."/>
            <person name="Baker S."/>
            <person name="Barry K."/>
            <person name="Bills G."/>
            <person name="Bluhm B."/>
            <person name="Cannon C."/>
            <person name="Castanera R."/>
            <person name="Culley D."/>
            <person name="Daum C."/>
            <person name="Ezra D."/>
            <person name="Gonzalez J."/>
            <person name="Henrissat B."/>
            <person name="Kuo A."/>
            <person name="Liang C."/>
            <person name="Lipzen A."/>
            <person name="Lutzoni F."/>
            <person name="Magnuson J."/>
            <person name="Mondo S."/>
            <person name="Nolan M."/>
            <person name="Ohm R."/>
            <person name="Pangilinan J."/>
            <person name="Park H.-J."/>
            <person name="Ramirez L."/>
            <person name="Alfaro M."/>
            <person name="Sun H."/>
            <person name="Tritt A."/>
            <person name="Yoshinaga Y."/>
            <person name="Zwiers L.-H."/>
            <person name="Turgeon B."/>
            <person name="Goodwin S."/>
            <person name="Spatafora J."/>
            <person name="Crous P."/>
            <person name="Grigoriev I."/>
        </authorList>
    </citation>
    <scope>NUCLEOTIDE SEQUENCE</scope>
    <source>
        <strain evidence="1">CBS 269.34</strain>
    </source>
</reference>
<sequence length="143" mass="16493">MLRDIPNKVTDEQLLRLLWDEDCLTSCIFGWIPNRVPTTIMLRNIPNKMTDEQLLRLLWDTGCRGLIDFMSSLAEHESRSDYQIGRDILRYLTGPRATDPEGSEIFTYKEAAQVLTCKDAAQLLTYEEAEELPAEGEPQMHLF</sequence>
<dbReference type="AlphaFoldDB" id="A0A6A6R3R1"/>
<evidence type="ECO:0000313" key="1">
    <source>
        <dbReference type="EMBL" id="KAF2499136.1"/>
    </source>
</evidence>
<protein>
    <submittedName>
        <fullName evidence="1">Uncharacterized protein</fullName>
    </submittedName>
</protein>
<proteinExistence type="predicted"/>